<protein>
    <submittedName>
        <fullName evidence="2">Uncharacterized protein</fullName>
    </submittedName>
</protein>
<proteinExistence type="predicted"/>
<keyword evidence="3" id="KW-1185">Reference proteome</keyword>
<comment type="caution">
    <text evidence="2">The sequence shown here is derived from an EMBL/GenBank/DDBJ whole genome shotgun (WGS) entry which is preliminary data.</text>
</comment>
<evidence type="ECO:0000313" key="3">
    <source>
        <dbReference type="Proteomes" id="UP001432146"/>
    </source>
</evidence>
<keyword evidence="1" id="KW-0472">Membrane</keyword>
<feature type="transmembrane region" description="Helical" evidence="1">
    <location>
        <begin position="99"/>
        <end position="122"/>
    </location>
</feature>
<feature type="transmembrane region" description="Helical" evidence="1">
    <location>
        <begin position="21"/>
        <end position="48"/>
    </location>
</feature>
<sequence length="259" mass="30726">MKLLEEYQELIVRDAMEISCLWKYVQIFLYLLGAISGYASSVLFYTLWKQIFGGNCPLWAKVVLLREELELENIDDVCNSLDWWKYIFIDYQHDNICRVYLIMCFSSCTFGIVWFILFFICGKGGHDDASIYPDPWRIVFPAMYFNFAFITISMYTDYNFQQGYKAFSKNMRNITSEMYNICKKVADVSDCEIIKICMKIHHFYMRDLDYLCNIISYLQVPLVLMMCSWAGGLVVLLFRIITSNDFRILKIRIYEVKDE</sequence>
<keyword evidence="1" id="KW-1133">Transmembrane helix</keyword>
<evidence type="ECO:0000256" key="1">
    <source>
        <dbReference type="SAM" id="Phobius"/>
    </source>
</evidence>
<dbReference type="EMBL" id="JAWNGG020000316">
    <property type="protein sequence ID" value="KAK9294445.1"/>
    <property type="molecule type" value="Genomic_DNA"/>
</dbReference>
<reference evidence="2 3" key="1">
    <citation type="submission" date="2024-05" db="EMBL/GenBank/DDBJ databases">
        <title>The nuclear and mitochondrial genome assemblies of Tetragonisca angustula (Apidae: Meliponini), a tiny yet remarkable pollinator in the Neotropics.</title>
        <authorList>
            <person name="Ferrari R."/>
            <person name="Ricardo P.C."/>
            <person name="Dias F.C."/>
            <person name="Araujo N.S."/>
            <person name="Soares D.O."/>
            <person name="Zhou Q.-S."/>
            <person name="Zhu C.-D."/>
            <person name="Coutinho L."/>
            <person name="Airas M.C."/>
            <person name="Batista T.M."/>
        </authorList>
    </citation>
    <scope>NUCLEOTIDE SEQUENCE [LARGE SCALE GENOMIC DNA]</scope>
    <source>
        <strain evidence="2">ASF017062</strain>
        <tissue evidence="2">Abdomen</tissue>
    </source>
</reference>
<keyword evidence="1" id="KW-0812">Transmembrane</keyword>
<name>A0AAW0ZAA3_9HYME</name>
<accession>A0AAW0ZAA3</accession>
<dbReference type="AlphaFoldDB" id="A0AAW0ZAA3"/>
<gene>
    <name evidence="2" type="ORF">QLX08_010911</name>
</gene>
<evidence type="ECO:0000313" key="2">
    <source>
        <dbReference type="EMBL" id="KAK9294445.1"/>
    </source>
</evidence>
<feature type="transmembrane region" description="Helical" evidence="1">
    <location>
        <begin position="134"/>
        <end position="155"/>
    </location>
</feature>
<dbReference type="Proteomes" id="UP001432146">
    <property type="component" value="Unassembled WGS sequence"/>
</dbReference>
<feature type="transmembrane region" description="Helical" evidence="1">
    <location>
        <begin position="214"/>
        <end position="242"/>
    </location>
</feature>
<organism evidence="2 3">
    <name type="scientific">Tetragonisca angustula</name>
    <dbReference type="NCBI Taxonomy" id="166442"/>
    <lineage>
        <taxon>Eukaryota</taxon>
        <taxon>Metazoa</taxon>
        <taxon>Ecdysozoa</taxon>
        <taxon>Arthropoda</taxon>
        <taxon>Hexapoda</taxon>
        <taxon>Insecta</taxon>
        <taxon>Pterygota</taxon>
        <taxon>Neoptera</taxon>
        <taxon>Endopterygota</taxon>
        <taxon>Hymenoptera</taxon>
        <taxon>Apocrita</taxon>
        <taxon>Aculeata</taxon>
        <taxon>Apoidea</taxon>
        <taxon>Anthophila</taxon>
        <taxon>Apidae</taxon>
        <taxon>Tetragonisca</taxon>
    </lineage>
</organism>